<evidence type="ECO:0000256" key="11">
    <source>
        <dbReference type="ARBA" id="ARBA00023136"/>
    </source>
</evidence>
<keyword evidence="11" id="KW-0472">Membrane</keyword>
<dbReference type="InterPro" id="IPR036396">
    <property type="entry name" value="Cyt_P450_sf"/>
</dbReference>
<dbReference type="PANTHER" id="PTHR46300:SF2">
    <property type="entry name" value="CYTOCHROME P450 MONOOXYGENASE ALNH-RELATED"/>
    <property type="match status" value="1"/>
</dbReference>
<dbReference type="Gene3D" id="1.10.630.10">
    <property type="entry name" value="Cytochrome P450"/>
    <property type="match status" value="1"/>
</dbReference>
<proteinExistence type="inferred from homology"/>
<reference evidence="13 14" key="1">
    <citation type="submission" date="2014-04" db="EMBL/GenBank/DDBJ databases">
        <authorList>
            <consortium name="DOE Joint Genome Institute"/>
            <person name="Kuo A."/>
            <person name="Tarkka M."/>
            <person name="Buscot F."/>
            <person name="Kohler A."/>
            <person name="Nagy L.G."/>
            <person name="Floudas D."/>
            <person name="Copeland A."/>
            <person name="Barry K.W."/>
            <person name="Cichocki N."/>
            <person name="Veneault-Fourrey C."/>
            <person name="LaButti K."/>
            <person name="Lindquist E.A."/>
            <person name="Lipzen A."/>
            <person name="Lundell T."/>
            <person name="Morin E."/>
            <person name="Murat C."/>
            <person name="Sun H."/>
            <person name="Tunlid A."/>
            <person name="Henrissat B."/>
            <person name="Grigoriev I.V."/>
            <person name="Hibbett D.S."/>
            <person name="Martin F."/>
            <person name="Nordberg H.P."/>
            <person name="Cantor M.N."/>
            <person name="Hua S.X."/>
        </authorList>
    </citation>
    <scope>NUCLEOTIDE SEQUENCE [LARGE SCALE GENOMIC DNA]</scope>
    <source>
        <strain evidence="13 14">F 1598</strain>
    </source>
</reference>
<dbReference type="Proteomes" id="UP000054166">
    <property type="component" value="Unassembled WGS sequence"/>
</dbReference>
<comment type="similarity">
    <text evidence="3">Belongs to the cytochrome P450 family.</text>
</comment>
<evidence type="ECO:0000256" key="3">
    <source>
        <dbReference type="ARBA" id="ARBA00010617"/>
    </source>
</evidence>
<dbReference type="GO" id="GO:0016705">
    <property type="term" value="F:oxidoreductase activity, acting on paired donors, with incorporation or reduction of molecular oxygen"/>
    <property type="evidence" value="ECO:0007669"/>
    <property type="project" value="InterPro"/>
</dbReference>
<evidence type="ECO:0008006" key="15">
    <source>
        <dbReference type="Google" id="ProtNLM"/>
    </source>
</evidence>
<keyword evidence="8" id="KW-0560">Oxidoreductase</keyword>
<dbReference type="InParanoid" id="A0A0C3FU73"/>
<keyword evidence="10" id="KW-0503">Monooxygenase</keyword>
<evidence type="ECO:0000256" key="10">
    <source>
        <dbReference type="ARBA" id="ARBA00023033"/>
    </source>
</evidence>
<dbReference type="SUPFAM" id="SSF48264">
    <property type="entry name" value="Cytochrome P450"/>
    <property type="match status" value="1"/>
</dbReference>
<keyword evidence="5" id="KW-0812">Transmembrane</keyword>
<gene>
    <name evidence="13" type="ORF">PILCRDRAFT_70673</name>
</gene>
<reference evidence="14" key="2">
    <citation type="submission" date="2015-01" db="EMBL/GenBank/DDBJ databases">
        <title>Evolutionary Origins and Diversification of the Mycorrhizal Mutualists.</title>
        <authorList>
            <consortium name="DOE Joint Genome Institute"/>
            <consortium name="Mycorrhizal Genomics Consortium"/>
            <person name="Kohler A."/>
            <person name="Kuo A."/>
            <person name="Nagy L.G."/>
            <person name="Floudas D."/>
            <person name="Copeland A."/>
            <person name="Barry K.W."/>
            <person name="Cichocki N."/>
            <person name="Veneault-Fourrey C."/>
            <person name="LaButti K."/>
            <person name="Lindquist E.A."/>
            <person name="Lipzen A."/>
            <person name="Lundell T."/>
            <person name="Morin E."/>
            <person name="Murat C."/>
            <person name="Riley R."/>
            <person name="Ohm R."/>
            <person name="Sun H."/>
            <person name="Tunlid A."/>
            <person name="Henrissat B."/>
            <person name="Grigoriev I.V."/>
            <person name="Hibbett D.S."/>
            <person name="Martin F."/>
        </authorList>
    </citation>
    <scope>NUCLEOTIDE SEQUENCE [LARGE SCALE GENOMIC DNA]</scope>
    <source>
        <strain evidence="14">F 1598</strain>
    </source>
</reference>
<dbReference type="GO" id="GO:0005506">
    <property type="term" value="F:iron ion binding"/>
    <property type="evidence" value="ECO:0007669"/>
    <property type="project" value="InterPro"/>
</dbReference>
<dbReference type="HOGENOM" id="CLU_001570_21_0_1"/>
<sequence>MAHIGLVKSVLLALLSAVLLRWWMQARHNLPLPPRPQGLPIIGNYFNLPKASEKGWLTYRAWGETYALFVGDVCSVSVGGQTIVVLNFAEAADDLMVK</sequence>
<comment type="subcellular location">
    <subcellularLocation>
        <location evidence="2">Membrane</location>
        <topology evidence="2">Single-pass membrane protein</topology>
    </subcellularLocation>
</comment>
<dbReference type="STRING" id="765440.A0A0C3FU73"/>
<dbReference type="OrthoDB" id="1055148at2759"/>
<feature type="chain" id="PRO_5002174468" description="Cytochrome P450" evidence="12">
    <location>
        <begin position="27"/>
        <end position="98"/>
    </location>
</feature>
<keyword evidence="14" id="KW-1185">Reference proteome</keyword>
<dbReference type="InterPro" id="IPR050364">
    <property type="entry name" value="Cytochrome_P450_fung"/>
</dbReference>
<comment type="cofactor">
    <cofactor evidence="1">
        <name>heme</name>
        <dbReference type="ChEBI" id="CHEBI:30413"/>
    </cofactor>
</comment>
<evidence type="ECO:0000313" key="13">
    <source>
        <dbReference type="EMBL" id="KIM82451.1"/>
    </source>
</evidence>
<evidence type="ECO:0000256" key="12">
    <source>
        <dbReference type="SAM" id="SignalP"/>
    </source>
</evidence>
<evidence type="ECO:0000256" key="9">
    <source>
        <dbReference type="ARBA" id="ARBA00023004"/>
    </source>
</evidence>
<evidence type="ECO:0000256" key="1">
    <source>
        <dbReference type="ARBA" id="ARBA00001971"/>
    </source>
</evidence>
<evidence type="ECO:0000256" key="6">
    <source>
        <dbReference type="ARBA" id="ARBA00022723"/>
    </source>
</evidence>
<keyword evidence="9" id="KW-0408">Iron</keyword>
<evidence type="ECO:0000256" key="7">
    <source>
        <dbReference type="ARBA" id="ARBA00022989"/>
    </source>
</evidence>
<dbReference type="EMBL" id="KN832994">
    <property type="protein sequence ID" value="KIM82451.1"/>
    <property type="molecule type" value="Genomic_DNA"/>
</dbReference>
<keyword evidence="7" id="KW-1133">Transmembrane helix</keyword>
<feature type="signal peptide" evidence="12">
    <location>
        <begin position="1"/>
        <end position="26"/>
    </location>
</feature>
<keyword evidence="6" id="KW-0479">Metal-binding</keyword>
<keyword evidence="4" id="KW-0349">Heme</keyword>
<evidence type="ECO:0000256" key="5">
    <source>
        <dbReference type="ARBA" id="ARBA00022692"/>
    </source>
</evidence>
<evidence type="ECO:0000256" key="4">
    <source>
        <dbReference type="ARBA" id="ARBA00022617"/>
    </source>
</evidence>
<evidence type="ECO:0000256" key="8">
    <source>
        <dbReference type="ARBA" id="ARBA00023002"/>
    </source>
</evidence>
<organism evidence="13 14">
    <name type="scientific">Piloderma croceum (strain F 1598)</name>
    <dbReference type="NCBI Taxonomy" id="765440"/>
    <lineage>
        <taxon>Eukaryota</taxon>
        <taxon>Fungi</taxon>
        <taxon>Dikarya</taxon>
        <taxon>Basidiomycota</taxon>
        <taxon>Agaricomycotina</taxon>
        <taxon>Agaricomycetes</taxon>
        <taxon>Agaricomycetidae</taxon>
        <taxon>Atheliales</taxon>
        <taxon>Atheliaceae</taxon>
        <taxon>Piloderma</taxon>
    </lineage>
</organism>
<dbReference type="AlphaFoldDB" id="A0A0C3FU73"/>
<dbReference type="GO" id="GO:0016020">
    <property type="term" value="C:membrane"/>
    <property type="evidence" value="ECO:0007669"/>
    <property type="project" value="UniProtKB-SubCell"/>
</dbReference>
<evidence type="ECO:0000256" key="2">
    <source>
        <dbReference type="ARBA" id="ARBA00004167"/>
    </source>
</evidence>
<name>A0A0C3FU73_PILCF</name>
<keyword evidence="12" id="KW-0732">Signal</keyword>
<dbReference type="PANTHER" id="PTHR46300">
    <property type="entry name" value="P450, PUTATIVE (EUROFUNG)-RELATED-RELATED"/>
    <property type="match status" value="1"/>
</dbReference>
<dbReference type="GO" id="GO:0004497">
    <property type="term" value="F:monooxygenase activity"/>
    <property type="evidence" value="ECO:0007669"/>
    <property type="project" value="UniProtKB-KW"/>
</dbReference>
<dbReference type="GO" id="GO:0020037">
    <property type="term" value="F:heme binding"/>
    <property type="evidence" value="ECO:0007669"/>
    <property type="project" value="InterPro"/>
</dbReference>
<evidence type="ECO:0000313" key="14">
    <source>
        <dbReference type="Proteomes" id="UP000054166"/>
    </source>
</evidence>
<accession>A0A0C3FU73</accession>
<protein>
    <recommendedName>
        <fullName evidence="15">Cytochrome P450</fullName>
    </recommendedName>
</protein>